<dbReference type="InterPro" id="IPR017455">
    <property type="entry name" value="Znf_FYVE-rel"/>
</dbReference>
<dbReference type="Pfam" id="PF16601">
    <property type="entry name" value="NPF"/>
    <property type="match status" value="1"/>
</dbReference>
<feature type="non-terminal residue" evidence="8">
    <location>
        <position position="722"/>
    </location>
</feature>
<dbReference type="PANTHER" id="PTHR13510">
    <property type="entry name" value="FYVE-FINGER-CONTAINING RAB5 EFFECTOR PROTEIN RABENOSYN-5-RELATED"/>
    <property type="match status" value="1"/>
</dbReference>
<feature type="region of interest" description="Disordered" evidence="6">
    <location>
        <begin position="1"/>
        <end position="31"/>
    </location>
</feature>
<keyword evidence="5" id="KW-0175">Coiled coil</keyword>
<feature type="coiled-coil region" evidence="5">
    <location>
        <begin position="421"/>
        <end position="471"/>
    </location>
</feature>
<feature type="region of interest" description="Disordered" evidence="6">
    <location>
        <begin position="159"/>
        <end position="191"/>
    </location>
</feature>
<comment type="caution">
    <text evidence="8">The sequence shown here is derived from an EMBL/GenBank/DDBJ whole genome shotgun (WGS) entry which is preliminary data.</text>
</comment>
<sequence length="722" mass="82808">DLVQKAKRAKKKLLKREGDDRTDSGSQERYESFSYGGVDPYMWEPQEVGAMRSHLSDFKKHRAARIDHYVVEVNKLIIRLEKLTSFDRANTESAKIRAIEKSVVPWVSDQDVPFCPDCGNKFSIRNRRHHCRLCGSIMCKKCMELVSLPLASKLTSASKEALGSHTSPNSSPNSVHGSRRGSISSISSVSSVLDEKDDDRIRCCQHCKDTLLKREQQIDEKEYTPEIVKLYEKLRLCMDKVDQKAPEYIRMAESLNAGETTYNLEHANDLRVEIQKVYEFIDALSKKILSLGLHEDPQPHPKTLQLQRMIRYSATLFVQEKLLGLMSLPTKDQYEELKKRRLHMVRQMALETHGKQEEKQKDFIFSSAVAINGDETHPKKGTVRKSEGWLPTSSISRESEIADPLLQQIDNITSFIKQAKAANRIDEVHMLQENLRQLQDEYDQQQTLKAIELSKKQAEEEEMQREELQVLREKEWEREHQKIMSQHSRTRSLDFREVKQHEHEAAKQNWNSTAHALDLDISQNQRDPSFETPAVEQLPAKEPLIFTLKPQDVLQHDKDRGQTICLNPFEDEADSPQLEEDPNPFAKDTSPMASFSNTALQSDKKEYNPFENEEDEQTNGAPGSSSNPFEEDESSAQKPGGSCNLGNPFEEESSTNPFEVEDDNEISGEEAIEEELLLQQIDNIKAYIFDAKHSGRMDEVEVLTENLKELKHTLAKQKEKSN</sequence>
<feature type="compositionally biased region" description="Acidic residues" evidence="6">
    <location>
        <begin position="649"/>
        <end position="668"/>
    </location>
</feature>
<dbReference type="SMART" id="SM00064">
    <property type="entry name" value="FYVE"/>
    <property type="match status" value="1"/>
</dbReference>
<dbReference type="AlphaFoldDB" id="A0A851D8Z2"/>
<keyword evidence="1" id="KW-0479">Metal-binding</keyword>
<dbReference type="PANTHER" id="PTHR13510:SF44">
    <property type="entry name" value="RABENOSYN-5"/>
    <property type="match status" value="1"/>
</dbReference>
<feature type="compositionally biased region" description="Basic and acidic residues" evidence="6">
    <location>
        <begin position="15"/>
        <end position="31"/>
    </location>
</feature>
<feature type="non-terminal residue" evidence="8">
    <location>
        <position position="1"/>
    </location>
</feature>
<accession>A0A851D8Z2</accession>
<evidence type="ECO:0000313" key="8">
    <source>
        <dbReference type="EMBL" id="NWI66831.1"/>
    </source>
</evidence>
<dbReference type="GO" id="GO:0008270">
    <property type="term" value="F:zinc ion binding"/>
    <property type="evidence" value="ECO:0007669"/>
    <property type="project" value="UniProtKB-KW"/>
</dbReference>
<dbReference type="OrthoDB" id="166134at2759"/>
<feature type="compositionally biased region" description="Basic residues" evidence="6">
    <location>
        <begin position="1"/>
        <end position="14"/>
    </location>
</feature>
<evidence type="ECO:0000256" key="3">
    <source>
        <dbReference type="ARBA" id="ARBA00022833"/>
    </source>
</evidence>
<feature type="region of interest" description="Disordered" evidence="6">
    <location>
        <begin position="605"/>
        <end position="668"/>
    </location>
</feature>
<gene>
    <name evidence="8" type="primary">Rbsn</name>
    <name evidence="8" type="ORF">TODMEX_R09793</name>
</gene>
<evidence type="ECO:0000256" key="2">
    <source>
        <dbReference type="ARBA" id="ARBA00022771"/>
    </source>
</evidence>
<organism evidence="8 9">
    <name type="scientific">Todus mexicanus</name>
    <name type="common">Puerto Rican tody</name>
    <dbReference type="NCBI Taxonomy" id="135184"/>
    <lineage>
        <taxon>Eukaryota</taxon>
        <taxon>Metazoa</taxon>
        <taxon>Chordata</taxon>
        <taxon>Craniata</taxon>
        <taxon>Vertebrata</taxon>
        <taxon>Euteleostomi</taxon>
        <taxon>Archelosauria</taxon>
        <taxon>Archosauria</taxon>
        <taxon>Dinosauria</taxon>
        <taxon>Saurischia</taxon>
        <taxon>Theropoda</taxon>
        <taxon>Coelurosauria</taxon>
        <taxon>Aves</taxon>
        <taxon>Neognathae</taxon>
        <taxon>Neoaves</taxon>
        <taxon>Telluraves</taxon>
        <taxon>Coraciimorphae</taxon>
        <taxon>Coraciiformes</taxon>
        <taxon>Todidae</taxon>
        <taxon>Todus</taxon>
    </lineage>
</organism>
<evidence type="ECO:0000256" key="5">
    <source>
        <dbReference type="SAM" id="Coils"/>
    </source>
</evidence>
<dbReference type="InterPro" id="IPR011011">
    <property type="entry name" value="Znf_FYVE_PHD"/>
</dbReference>
<feature type="domain" description="FYVE-type" evidence="7">
    <location>
        <begin position="109"/>
        <end position="212"/>
    </location>
</feature>
<dbReference type="InterPro" id="IPR021565">
    <property type="entry name" value="Rbsn_Rab-bd"/>
</dbReference>
<evidence type="ECO:0000256" key="6">
    <source>
        <dbReference type="SAM" id="MobiDB-lite"/>
    </source>
</evidence>
<feature type="region of interest" description="Disordered" evidence="6">
    <location>
        <begin position="568"/>
        <end position="593"/>
    </location>
</feature>
<name>A0A851D8Z2_TODME</name>
<dbReference type="SUPFAM" id="SSF140125">
    <property type="entry name" value="Rabenosyn-5 Rab-binding domain-like"/>
    <property type="match status" value="2"/>
</dbReference>
<dbReference type="Proteomes" id="UP000660247">
    <property type="component" value="Unassembled WGS sequence"/>
</dbReference>
<keyword evidence="3" id="KW-0862">Zinc</keyword>
<dbReference type="CDD" id="cd15716">
    <property type="entry name" value="FYVE_RBNS5"/>
    <property type="match status" value="1"/>
</dbReference>
<proteinExistence type="predicted"/>
<evidence type="ECO:0000259" key="7">
    <source>
        <dbReference type="PROSITE" id="PS50178"/>
    </source>
</evidence>
<dbReference type="Gene3D" id="3.30.40.10">
    <property type="entry name" value="Zinc/RING finger domain, C3HC4 (zinc finger)"/>
    <property type="match status" value="1"/>
</dbReference>
<dbReference type="EMBL" id="WEIS01051472">
    <property type="protein sequence ID" value="NWI66831.1"/>
    <property type="molecule type" value="Genomic_DNA"/>
</dbReference>
<evidence type="ECO:0000313" key="9">
    <source>
        <dbReference type="Proteomes" id="UP000660247"/>
    </source>
</evidence>
<feature type="compositionally biased region" description="Polar residues" evidence="6">
    <location>
        <begin position="159"/>
        <end position="176"/>
    </location>
</feature>
<feature type="compositionally biased region" description="Low complexity" evidence="6">
    <location>
        <begin position="180"/>
        <end position="191"/>
    </location>
</feature>
<dbReference type="PROSITE" id="PS50178">
    <property type="entry name" value="ZF_FYVE"/>
    <property type="match status" value="1"/>
</dbReference>
<dbReference type="Pfam" id="PF01363">
    <property type="entry name" value="FYVE"/>
    <property type="match status" value="1"/>
</dbReference>
<dbReference type="InterPro" id="IPR052727">
    <property type="entry name" value="Rab4/Rab5_effector"/>
</dbReference>
<keyword evidence="9" id="KW-1185">Reference proteome</keyword>
<evidence type="ECO:0000256" key="1">
    <source>
        <dbReference type="ARBA" id="ARBA00022723"/>
    </source>
</evidence>
<reference evidence="8" key="1">
    <citation type="submission" date="2019-10" db="EMBL/GenBank/DDBJ databases">
        <title>Bird 10,000 Genomes (B10K) Project - Family phase.</title>
        <authorList>
            <person name="Zhang G."/>
        </authorList>
    </citation>
    <scope>NUCLEOTIDE SEQUENCE</scope>
    <source>
        <strain evidence="8">B10K-DU-002-69</strain>
        <tissue evidence="8">Muscle</tissue>
    </source>
</reference>
<feature type="compositionally biased region" description="Polar residues" evidence="6">
    <location>
        <begin position="618"/>
        <end position="628"/>
    </location>
</feature>
<dbReference type="Pfam" id="PF11464">
    <property type="entry name" value="Rbsn"/>
    <property type="match status" value="2"/>
</dbReference>
<dbReference type="InterPro" id="IPR013083">
    <property type="entry name" value="Znf_RING/FYVE/PHD"/>
</dbReference>
<keyword evidence="2 4" id="KW-0863">Zinc-finger</keyword>
<dbReference type="InterPro" id="IPR036531">
    <property type="entry name" value="Rbsn_Rab-bd_sf"/>
</dbReference>
<protein>
    <submittedName>
        <fullName evidence="8">RBNS5 protein</fullName>
    </submittedName>
</protein>
<dbReference type="SUPFAM" id="SSF57903">
    <property type="entry name" value="FYVE/PHD zinc finger"/>
    <property type="match status" value="1"/>
</dbReference>
<dbReference type="InterPro" id="IPR000306">
    <property type="entry name" value="Znf_FYVE"/>
</dbReference>
<feature type="compositionally biased region" description="Acidic residues" evidence="6">
    <location>
        <begin position="569"/>
        <end position="582"/>
    </location>
</feature>
<evidence type="ECO:0000256" key="4">
    <source>
        <dbReference type="PROSITE-ProRule" id="PRU00091"/>
    </source>
</evidence>
<dbReference type="Gene3D" id="4.10.860.20">
    <property type="entry name" value="Rabenosyn, Rab binding domain"/>
    <property type="match status" value="2"/>
</dbReference>